<sequence length="401" mass="43421">MMAIDRFYADLSAFENFDLIAEPGRFSSVPADWVVVITDIRNSTGAISDGRYKEVNLVGASCITAALNAVSPLVGKGDIAASFLPFVFGGDGATILCPGSVFPSVRDALIGVAVLTRAEFGFDLRIGAVPVTALREKGADVAVAKLRLSPGNDIAMIGGGGAKLADGLIKSPTALEDGYCIPVPDDAPPADLTGLSCRWEPLKAQNGVTFCVIVQALASEVDARQKVFGDLLREISAILGGDVRKASPVSPGAMIFKWIPKGLRMEARLTRAGQPFWRRWLYLLYQSFVQYLLERFDLSAGGYDAPSYRAELQANSDFRRYDDVLRLVLDCRKDQASAIETHLKELRKTRAVAYGLHAADHALMTCLLFNLEQGEHIHFVDGGMGGFTLAAVEFKRQLKET</sequence>
<proteinExistence type="predicted"/>
<dbReference type="AlphaFoldDB" id="A0A7Y0DWL4"/>
<reference evidence="1 2" key="1">
    <citation type="submission" date="2020-04" db="EMBL/GenBank/DDBJ databases">
        <title>Rhodospirillaceae bacterium KN72 isolated from deep sea.</title>
        <authorList>
            <person name="Zhang D.-C."/>
        </authorList>
    </citation>
    <scope>NUCLEOTIDE SEQUENCE [LARGE SCALE GENOMIC DNA]</scope>
    <source>
        <strain evidence="1 2">KN72</strain>
    </source>
</reference>
<keyword evidence="2" id="KW-1185">Reference proteome</keyword>
<dbReference type="Pfam" id="PF11294">
    <property type="entry name" value="DUF3095"/>
    <property type="match status" value="1"/>
</dbReference>
<dbReference type="Proteomes" id="UP000539372">
    <property type="component" value="Unassembled WGS sequence"/>
</dbReference>
<dbReference type="EMBL" id="JABBNT010000001">
    <property type="protein sequence ID" value="NMM42934.1"/>
    <property type="molecule type" value="Genomic_DNA"/>
</dbReference>
<dbReference type="InterPro" id="IPR021445">
    <property type="entry name" value="DUF3095"/>
</dbReference>
<gene>
    <name evidence="1" type="ORF">HH303_00485</name>
</gene>
<accession>A0A7Y0DWL4</accession>
<dbReference type="RefSeq" id="WP_169623249.1">
    <property type="nucleotide sequence ID" value="NZ_JABBNT010000001.1"/>
</dbReference>
<evidence type="ECO:0000313" key="1">
    <source>
        <dbReference type="EMBL" id="NMM42934.1"/>
    </source>
</evidence>
<organism evidence="1 2">
    <name type="scientific">Pacificispira spongiicola</name>
    <dbReference type="NCBI Taxonomy" id="2729598"/>
    <lineage>
        <taxon>Bacteria</taxon>
        <taxon>Pseudomonadati</taxon>
        <taxon>Pseudomonadota</taxon>
        <taxon>Alphaproteobacteria</taxon>
        <taxon>Rhodospirillales</taxon>
        <taxon>Rhodospirillaceae</taxon>
        <taxon>Pacificispira</taxon>
    </lineage>
</organism>
<comment type="caution">
    <text evidence="1">The sequence shown here is derived from an EMBL/GenBank/DDBJ whole genome shotgun (WGS) entry which is preliminary data.</text>
</comment>
<name>A0A7Y0DWL4_9PROT</name>
<evidence type="ECO:0000313" key="2">
    <source>
        <dbReference type="Proteomes" id="UP000539372"/>
    </source>
</evidence>
<protein>
    <submittedName>
        <fullName evidence="1">DUF3095 domain-containing protein</fullName>
    </submittedName>
</protein>